<dbReference type="PANTHER" id="PTHR11923:SF93">
    <property type="entry name" value="GH07959P-RELATED"/>
    <property type="match status" value="1"/>
</dbReference>
<evidence type="ECO:0000256" key="11">
    <source>
        <dbReference type="SAM" id="Phobius"/>
    </source>
</evidence>
<dbReference type="PANTHER" id="PTHR11923">
    <property type="entry name" value="SCAVENGER RECEPTOR CLASS B TYPE-1 SR-B1"/>
    <property type="match status" value="1"/>
</dbReference>
<accession>A0A6A4WFH5</accession>
<dbReference type="PRINTS" id="PR01610">
    <property type="entry name" value="CD36ANTIGEN"/>
</dbReference>
<sequence length="493" mass="54496">MVSSAACQRGLLVSGAVTLLVGVVAVTLHQRLYDSILDKRLHLTPDSEGYEFWRTLPVPIFMKFYMWNVTNSAEVVSSHARPVLEQLGPYVYSEKHLKVNMTWNANNTVTYQQVKTWHFEPDLSAGRLDDNVTSLNVPLLAAAALIKDMNLLVKFMFNELVNQVGSQIFVTKTARELLFDGYDDPLLEAAAVAKYLANISIPFDRFAWFYSRNGSNYYDGVFNMDTGAEVTQLGRLHYWNTTNATAAFQPPCNMINGSTGELFPPRRRRDHVELYSTDICRSLRIPYKEEMSVYGLGGYRYQADEMLFAAPQTNPDNWCFCTGDCPPAGLLNETLCRFGVPAFVSFPHMLYADPAVLDQTVGQEPNETLHNFNIAVEPLTGVPLAVRARLQINMLLRPDTDVVLLRNVSTVYVPMLWFENTVDVTPAIAARFSVIARVLPAVLSAGSVTLAALGGALLVAGLLLVGALRSRPAPTDGEPLLDDSTADGAAGER</sequence>
<keyword evidence="6 11" id="KW-0472">Membrane</keyword>
<dbReference type="GO" id="GO:0005737">
    <property type="term" value="C:cytoplasm"/>
    <property type="evidence" value="ECO:0007669"/>
    <property type="project" value="TreeGrafter"/>
</dbReference>
<dbReference type="AlphaFoldDB" id="A0A6A4WFH5"/>
<dbReference type="GO" id="GO:0005886">
    <property type="term" value="C:plasma membrane"/>
    <property type="evidence" value="ECO:0007669"/>
    <property type="project" value="UniProtKB-SubCell"/>
</dbReference>
<evidence type="ECO:0000256" key="3">
    <source>
        <dbReference type="ARBA" id="ARBA00022475"/>
    </source>
</evidence>
<feature type="disulfide bond" evidence="10">
    <location>
        <begin position="321"/>
        <end position="325"/>
    </location>
</feature>
<evidence type="ECO:0000256" key="10">
    <source>
        <dbReference type="PIRSR" id="PIRSR605428-52"/>
    </source>
</evidence>
<dbReference type="Pfam" id="PF01130">
    <property type="entry name" value="CD36"/>
    <property type="match status" value="1"/>
</dbReference>
<name>A0A6A4WFH5_AMPAM</name>
<dbReference type="PRINTS" id="PR01609">
    <property type="entry name" value="CD36FAMILY"/>
</dbReference>
<evidence type="ECO:0000256" key="2">
    <source>
        <dbReference type="ARBA" id="ARBA00010532"/>
    </source>
</evidence>
<gene>
    <name evidence="12" type="primary">crq_1</name>
    <name evidence="12" type="ORF">FJT64_022297</name>
</gene>
<comment type="caution">
    <text evidence="12">The sequence shown here is derived from an EMBL/GenBank/DDBJ whole genome shotgun (WGS) entry which is preliminary data.</text>
</comment>
<evidence type="ECO:0000256" key="8">
    <source>
        <dbReference type="ARBA" id="ARBA00023170"/>
    </source>
</evidence>
<evidence type="ECO:0000256" key="9">
    <source>
        <dbReference type="ARBA" id="ARBA00023180"/>
    </source>
</evidence>
<feature type="transmembrane region" description="Helical" evidence="11">
    <location>
        <begin position="441"/>
        <end position="465"/>
    </location>
</feature>
<organism evidence="12 13">
    <name type="scientific">Amphibalanus amphitrite</name>
    <name type="common">Striped barnacle</name>
    <name type="synonym">Balanus amphitrite</name>
    <dbReference type="NCBI Taxonomy" id="1232801"/>
    <lineage>
        <taxon>Eukaryota</taxon>
        <taxon>Metazoa</taxon>
        <taxon>Ecdysozoa</taxon>
        <taxon>Arthropoda</taxon>
        <taxon>Crustacea</taxon>
        <taxon>Multicrustacea</taxon>
        <taxon>Cirripedia</taxon>
        <taxon>Thoracica</taxon>
        <taxon>Thoracicalcarea</taxon>
        <taxon>Balanomorpha</taxon>
        <taxon>Balanoidea</taxon>
        <taxon>Balanidae</taxon>
        <taxon>Amphibalaninae</taxon>
        <taxon>Amphibalanus</taxon>
    </lineage>
</organism>
<evidence type="ECO:0000256" key="1">
    <source>
        <dbReference type="ARBA" id="ARBA00004651"/>
    </source>
</evidence>
<comment type="subcellular location">
    <subcellularLocation>
        <location evidence="1">Cell membrane</location>
        <topology evidence="1">Multi-pass membrane protein</topology>
    </subcellularLocation>
</comment>
<dbReference type="InterPro" id="IPR005428">
    <property type="entry name" value="CD36/SCARB1/SNMP1"/>
</dbReference>
<evidence type="ECO:0000256" key="4">
    <source>
        <dbReference type="ARBA" id="ARBA00022692"/>
    </source>
</evidence>
<keyword evidence="3" id="KW-1003">Cell membrane</keyword>
<dbReference type="OrthoDB" id="514335at2759"/>
<dbReference type="EMBL" id="VIIS01000686">
    <property type="protein sequence ID" value="KAF0306156.1"/>
    <property type="molecule type" value="Genomic_DNA"/>
</dbReference>
<keyword evidence="7 10" id="KW-1015">Disulfide bond</keyword>
<dbReference type="GO" id="GO:0005044">
    <property type="term" value="F:scavenger receptor activity"/>
    <property type="evidence" value="ECO:0007669"/>
    <property type="project" value="TreeGrafter"/>
</dbReference>
<feature type="disulfide bond" evidence="10">
    <location>
        <begin position="280"/>
        <end position="336"/>
    </location>
</feature>
<keyword evidence="9" id="KW-0325">Glycoprotein</keyword>
<evidence type="ECO:0000256" key="7">
    <source>
        <dbReference type="ARBA" id="ARBA00023157"/>
    </source>
</evidence>
<evidence type="ECO:0000256" key="6">
    <source>
        <dbReference type="ARBA" id="ARBA00023136"/>
    </source>
</evidence>
<protein>
    <submittedName>
        <fullName evidence="12">Protein croquemort</fullName>
    </submittedName>
</protein>
<comment type="similarity">
    <text evidence="2">Belongs to the CD36 family.</text>
</comment>
<evidence type="ECO:0000256" key="5">
    <source>
        <dbReference type="ARBA" id="ARBA00022989"/>
    </source>
</evidence>
<keyword evidence="5 11" id="KW-1133">Transmembrane helix</keyword>
<keyword evidence="4 11" id="KW-0812">Transmembrane</keyword>
<keyword evidence="8" id="KW-0675">Receptor</keyword>
<evidence type="ECO:0000313" key="12">
    <source>
        <dbReference type="EMBL" id="KAF0306156.1"/>
    </source>
</evidence>
<evidence type="ECO:0000313" key="13">
    <source>
        <dbReference type="Proteomes" id="UP000440578"/>
    </source>
</evidence>
<reference evidence="12 13" key="1">
    <citation type="submission" date="2019-07" db="EMBL/GenBank/DDBJ databases">
        <title>Draft genome assembly of a fouling barnacle, Amphibalanus amphitrite (Darwin, 1854): The first reference genome for Thecostraca.</title>
        <authorList>
            <person name="Kim W."/>
        </authorList>
    </citation>
    <scope>NUCLEOTIDE SEQUENCE [LARGE SCALE GENOMIC DNA]</scope>
    <source>
        <strain evidence="12">SNU_AA5</strain>
        <tissue evidence="12">Soma without cirri and trophi</tissue>
    </source>
</reference>
<feature type="disulfide bond" evidence="10">
    <location>
        <begin position="252"/>
        <end position="319"/>
    </location>
</feature>
<keyword evidence="13" id="KW-1185">Reference proteome</keyword>
<proteinExistence type="inferred from homology"/>
<dbReference type="Proteomes" id="UP000440578">
    <property type="component" value="Unassembled WGS sequence"/>
</dbReference>
<dbReference type="InterPro" id="IPR002159">
    <property type="entry name" value="CD36_fam"/>
</dbReference>